<evidence type="ECO:0000256" key="7">
    <source>
        <dbReference type="SAM" id="SignalP"/>
    </source>
</evidence>
<dbReference type="PANTHER" id="PTHR11733:SF240">
    <property type="entry name" value="GH14155P-RELATED"/>
    <property type="match status" value="1"/>
</dbReference>
<evidence type="ECO:0000256" key="1">
    <source>
        <dbReference type="ARBA" id="ARBA00001947"/>
    </source>
</evidence>
<evidence type="ECO:0000313" key="11">
    <source>
        <dbReference type="Proteomes" id="UP001233172"/>
    </source>
</evidence>
<dbReference type="Gene3D" id="3.40.390.10">
    <property type="entry name" value="Collagenase (Catalytic Domain)"/>
    <property type="match status" value="2"/>
</dbReference>
<dbReference type="GO" id="GO:0004222">
    <property type="term" value="F:metalloendopeptidase activity"/>
    <property type="evidence" value="ECO:0007669"/>
    <property type="project" value="InterPro"/>
</dbReference>
<dbReference type="Proteomes" id="UP001233172">
    <property type="component" value="Unassembled WGS sequence"/>
</dbReference>
<evidence type="ECO:0000259" key="8">
    <source>
        <dbReference type="Pfam" id="PF01431"/>
    </source>
</evidence>
<dbReference type="Gene3D" id="1.10.1380.10">
    <property type="entry name" value="Neutral endopeptidase , domain2"/>
    <property type="match status" value="2"/>
</dbReference>
<dbReference type="GO" id="GO:0016485">
    <property type="term" value="P:protein processing"/>
    <property type="evidence" value="ECO:0007669"/>
    <property type="project" value="TreeGrafter"/>
</dbReference>
<dbReference type="CDD" id="cd08662">
    <property type="entry name" value="M13"/>
    <property type="match status" value="2"/>
</dbReference>
<dbReference type="InterPro" id="IPR008753">
    <property type="entry name" value="Peptidase_M13_N"/>
</dbReference>
<dbReference type="PANTHER" id="PTHR11733">
    <property type="entry name" value="ZINC METALLOPROTEASE FAMILY M13 NEPRILYSIN-RELATED"/>
    <property type="match status" value="1"/>
</dbReference>
<gene>
    <name evidence="10" type="ORF">Bpfe_027426</name>
</gene>
<keyword evidence="11" id="KW-1185">Reference proteome</keyword>
<dbReference type="InterPro" id="IPR042089">
    <property type="entry name" value="Peptidase_M13_dom_2"/>
</dbReference>
<proteinExistence type="predicted"/>
<comment type="cofactor">
    <cofactor evidence="1">
        <name>Zn(2+)</name>
        <dbReference type="ChEBI" id="CHEBI:29105"/>
    </cofactor>
</comment>
<feature type="chain" id="PRO_5041910412" evidence="7">
    <location>
        <begin position="18"/>
        <end position="1383"/>
    </location>
</feature>
<keyword evidence="7" id="KW-0732">Signal</keyword>
<reference evidence="10" key="2">
    <citation type="submission" date="2023-04" db="EMBL/GenBank/DDBJ databases">
        <authorList>
            <person name="Bu L."/>
            <person name="Lu L."/>
            <person name="Laidemitt M.R."/>
            <person name="Zhang S.M."/>
            <person name="Mutuku M."/>
            <person name="Mkoji G."/>
            <person name="Steinauer M."/>
            <person name="Loker E.S."/>
        </authorList>
    </citation>
    <scope>NUCLEOTIDE SEQUENCE</scope>
    <source>
        <strain evidence="10">KasaAsao</strain>
        <tissue evidence="10">Whole Snail</tissue>
    </source>
</reference>
<dbReference type="Pfam" id="PF05649">
    <property type="entry name" value="Peptidase_M13_N"/>
    <property type="match status" value="2"/>
</dbReference>
<sequence length="1383" mass="158469">MVCLLSVCLLLVGARDADYSDKHLCLSEECIEAGHIITSKLDRSVDPCQDMFQFSCGGWMNNNEIPEEMQRWSALEEVSSKIEEQLLELIHQDGWIFKGKQSSAIKKLKQYYFSCVDVDTIEEKGAAPLKQLIEDFGSWTVTRTKKPWRKDRWNLQDAILKTHALWGSSFFGIGIVEDEKNGSRNIVTIAQGGATLSEIAETYNETSTRDYFMKAALKLGELLGGSRHNVKAKMAKVYNLEKSLAQIFVSKEILTNPLNRYNLMTLREFQKLIGSWINMEKYMKAVFRGRVLSYDDEIVVSTPDYFKKLQKVVEDTDKETLANYIMWNFILPTMGYLPEEFEAVDIKQIMESEDEIEIPLSRQKTCLEKAVKVMPLAASALYIDLFFSQESDVKVVTAIDDIEHEFIKNLDELKWIDQVTKKNLREKAESMTNLVGFPDWILSPSKLDAYYKTLVVYPDDFWGNFIGAVQFETNRVLDSYKKPPAKNKWEIPPHEVNAYYSVTDNQLVVLAGILHEPIVSAHYPTSYLYGTIGSIIGHEIIHGFDNSGRLYDKDGHLRDSWTPHVAEEFDQRAQCFIDQYDSYQVYNHSLSGLLTLGENIADNGGLKLAYRAYKNSIRPELRLPGLDLTDEQLFFVGMSHFYCALYTEEYAISSIRTDEHTNNEFRVIGSMSNSKEFAKAFNCKAGLSVCILLVSASTLRDAEYSDDHYCHSEECIEAGRSITSKLDRSVDPCEDIFQFSCGGWFKDNPISEEWNEKSPLIDVSLQIDEHLLELIRQDGWEFKGKPSSSIKKLKELYWSCVDVGAIDEKGAEPLKQLIDDFGSWTVTETEKPWEKDTWDLQEAIFKTHAWWGSSFFDIGVSADEKNGSRNIVTMSQGGIALSELPESYTEEYTRDYFMKAAVKLGELLGGSSLNVTAKMVKVYDLEKNLAQIFVPKENLTNPFNAYNLMTLEDFQKLIGSWINMETFMETVFPELDWRNEDELVVITPEYFKELQNVVQNTDKETLANYIMWNFILPTMGYLPEKFADVNIKQATESEEEAEIPLSRQTSCLEKAVKVMPFAASALYIDLFFSQETNVKVVIAIDDIEHEFINNLDELHWIDQVTKQNLREKAESMTNQIGFPDWILNPSKLDAYYENLVVNPDDFWGNFINANQFQSNQILESYQKPPDKRRWDTSPLEVNAFYYSTENQMVVLAGILHEDLVSPYYPTSYLYGKLGSIIGHEIIHGFDNSGRLYDKDGHLQDSWTPHVAEEFDQRAQCFIDQYDSYQVYNHSLSGLQTLGENIADNGGMKLAYKAYKNSIRPELRLPGLDLTDEQLFFVGMSHFHCGLYTENSAIFRLRTDSHAISEFRVIGTMSNSRHFAEAFNCPVGSPMNPEEKCEIW</sequence>
<keyword evidence="6" id="KW-0482">Metalloprotease</keyword>
<dbReference type="EMBL" id="JASAOG010000223">
    <property type="protein sequence ID" value="KAK0043165.1"/>
    <property type="molecule type" value="Genomic_DNA"/>
</dbReference>
<feature type="domain" description="Peptidase M13 C-terminal" evidence="8">
    <location>
        <begin position="497"/>
        <end position="686"/>
    </location>
</feature>
<evidence type="ECO:0000259" key="9">
    <source>
        <dbReference type="Pfam" id="PF05649"/>
    </source>
</evidence>
<name>A0AAD8AVE5_BIOPF</name>
<dbReference type="GO" id="GO:0005886">
    <property type="term" value="C:plasma membrane"/>
    <property type="evidence" value="ECO:0007669"/>
    <property type="project" value="TreeGrafter"/>
</dbReference>
<comment type="caution">
    <text evidence="10">The sequence shown here is derived from an EMBL/GenBank/DDBJ whole genome shotgun (WGS) entry which is preliminary data.</text>
</comment>
<dbReference type="GO" id="GO:0046872">
    <property type="term" value="F:metal ion binding"/>
    <property type="evidence" value="ECO:0007669"/>
    <property type="project" value="UniProtKB-KW"/>
</dbReference>
<reference evidence="10" key="1">
    <citation type="journal article" date="2023" name="PLoS Negl. Trop. Dis.">
        <title>A genome sequence for Biomphalaria pfeifferi, the major vector snail for the human-infecting parasite Schistosoma mansoni.</title>
        <authorList>
            <person name="Bu L."/>
            <person name="Lu L."/>
            <person name="Laidemitt M.R."/>
            <person name="Zhang S.M."/>
            <person name="Mutuku M."/>
            <person name="Mkoji G."/>
            <person name="Steinauer M."/>
            <person name="Loker E.S."/>
        </authorList>
    </citation>
    <scope>NUCLEOTIDE SEQUENCE</scope>
    <source>
        <strain evidence="10">KasaAsao</strain>
    </source>
</reference>
<protein>
    <submittedName>
        <fullName evidence="10">Endothelin-converting enzyme 2</fullName>
    </submittedName>
</protein>
<keyword evidence="4" id="KW-0378">Hydrolase</keyword>
<feature type="domain" description="Peptidase M13 N-terminal" evidence="9">
    <location>
        <begin position="47"/>
        <end position="438"/>
    </location>
</feature>
<keyword evidence="2" id="KW-0645">Protease</keyword>
<feature type="signal peptide" evidence="7">
    <location>
        <begin position="1"/>
        <end position="17"/>
    </location>
</feature>
<dbReference type="InterPro" id="IPR018497">
    <property type="entry name" value="Peptidase_M13_C"/>
</dbReference>
<evidence type="ECO:0000256" key="4">
    <source>
        <dbReference type="ARBA" id="ARBA00022801"/>
    </source>
</evidence>
<evidence type="ECO:0000256" key="5">
    <source>
        <dbReference type="ARBA" id="ARBA00022833"/>
    </source>
</evidence>
<dbReference type="InterPro" id="IPR000718">
    <property type="entry name" value="Peptidase_M13"/>
</dbReference>
<feature type="domain" description="Peptidase M13 N-terminal" evidence="9">
    <location>
        <begin position="732"/>
        <end position="1123"/>
    </location>
</feature>
<evidence type="ECO:0000256" key="2">
    <source>
        <dbReference type="ARBA" id="ARBA00022670"/>
    </source>
</evidence>
<evidence type="ECO:0000256" key="3">
    <source>
        <dbReference type="ARBA" id="ARBA00022723"/>
    </source>
</evidence>
<dbReference type="SUPFAM" id="SSF55486">
    <property type="entry name" value="Metalloproteases ('zincins'), catalytic domain"/>
    <property type="match status" value="2"/>
</dbReference>
<keyword evidence="3" id="KW-0479">Metal-binding</keyword>
<organism evidence="10 11">
    <name type="scientific">Biomphalaria pfeifferi</name>
    <name type="common">Bloodfluke planorb</name>
    <name type="synonym">Freshwater snail</name>
    <dbReference type="NCBI Taxonomy" id="112525"/>
    <lineage>
        <taxon>Eukaryota</taxon>
        <taxon>Metazoa</taxon>
        <taxon>Spiralia</taxon>
        <taxon>Lophotrochozoa</taxon>
        <taxon>Mollusca</taxon>
        <taxon>Gastropoda</taxon>
        <taxon>Heterobranchia</taxon>
        <taxon>Euthyneura</taxon>
        <taxon>Panpulmonata</taxon>
        <taxon>Hygrophila</taxon>
        <taxon>Lymnaeoidea</taxon>
        <taxon>Planorbidae</taxon>
        <taxon>Biomphalaria</taxon>
    </lineage>
</organism>
<dbReference type="PROSITE" id="PS51885">
    <property type="entry name" value="NEPRILYSIN"/>
    <property type="match status" value="1"/>
</dbReference>
<feature type="domain" description="Peptidase M13 C-terminal" evidence="8">
    <location>
        <begin position="1182"/>
        <end position="1382"/>
    </location>
</feature>
<dbReference type="PRINTS" id="PR00786">
    <property type="entry name" value="NEPRILYSIN"/>
</dbReference>
<dbReference type="Pfam" id="PF01431">
    <property type="entry name" value="Peptidase_M13"/>
    <property type="match status" value="2"/>
</dbReference>
<dbReference type="InterPro" id="IPR024079">
    <property type="entry name" value="MetalloPept_cat_dom_sf"/>
</dbReference>
<evidence type="ECO:0000256" key="6">
    <source>
        <dbReference type="ARBA" id="ARBA00023049"/>
    </source>
</evidence>
<keyword evidence="5" id="KW-0862">Zinc</keyword>
<evidence type="ECO:0000313" key="10">
    <source>
        <dbReference type="EMBL" id="KAK0043165.1"/>
    </source>
</evidence>
<accession>A0AAD8AVE5</accession>